<feature type="compositionally biased region" description="Low complexity" evidence="1">
    <location>
        <begin position="48"/>
        <end position="57"/>
    </location>
</feature>
<sequence>MCTRCGEKFTDQRWEETTTPGYAWEAGNPSMCRTCYADYLADREAAEATRAQAAAVPEPEDEGEPEARRPRRRFRRRT</sequence>
<accession>A0ABV2ZZ04</accession>
<proteinExistence type="predicted"/>
<dbReference type="Proteomes" id="UP001550739">
    <property type="component" value="Unassembled WGS sequence"/>
</dbReference>
<gene>
    <name evidence="2" type="ORF">AB0E89_46130</name>
</gene>
<protein>
    <submittedName>
        <fullName evidence="2">Uncharacterized protein</fullName>
    </submittedName>
</protein>
<evidence type="ECO:0000256" key="1">
    <source>
        <dbReference type="SAM" id="MobiDB-lite"/>
    </source>
</evidence>
<feature type="compositionally biased region" description="Basic residues" evidence="1">
    <location>
        <begin position="69"/>
        <end position="78"/>
    </location>
</feature>
<dbReference type="RefSeq" id="WP_334573925.1">
    <property type="nucleotide sequence ID" value="NZ_JBEZVE010000054.1"/>
</dbReference>
<reference evidence="2 3" key="1">
    <citation type="submission" date="2024-06" db="EMBL/GenBank/DDBJ databases">
        <title>The Natural Products Discovery Center: Release of the First 8490 Sequenced Strains for Exploring Actinobacteria Biosynthetic Diversity.</title>
        <authorList>
            <person name="Kalkreuter E."/>
            <person name="Kautsar S.A."/>
            <person name="Yang D."/>
            <person name="Bader C.D."/>
            <person name="Teijaro C.N."/>
            <person name="Fluegel L."/>
            <person name="Davis C.M."/>
            <person name="Simpson J.R."/>
            <person name="Lauterbach L."/>
            <person name="Steele A.D."/>
            <person name="Gui C."/>
            <person name="Meng S."/>
            <person name="Li G."/>
            <person name="Viehrig K."/>
            <person name="Ye F."/>
            <person name="Su P."/>
            <person name="Kiefer A.F."/>
            <person name="Nichols A."/>
            <person name="Cepeda A.J."/>
            <person name="Yan W."/>
            <person name="Fan B."/>
            <person name="Jiang Y."/>
            <person name="Adhikari A."/>
            <person name="Zheng C.-J."/>
            <person name="Schuster L."/>
            <person name="Cowan T.M."/>
            <person name="Smanski M.J."/>
            <person name="Chevrette M.G."/>
            <person name="De Carvalho L.P.S."/>
            <person name="Shen B."/>
        </authorList>
    </citation>
    <scope>NUCLEOTIDE SEQUENCE [LARGE SCALE GENOMIC DNA]</scope>
    <source>
        <strain evidence="2 3">NPDC033843</strain>
    </source>
</reference>
<organism evidence="2 3">
    <name type="scientific">Streptomyces sp. 900129855</name>
    <dbReference type="NCBI Taxonomy" id="3155129"/>
    <lineage>
        <taxon>Bacteria</taxon>
        <taxon>Bacillati</taxon>
        <taxon>Actinomycetota</taxon>
        <taxon>Actinomycetes</taxon>
        <taxon>Kitasatosporales</taxon>
        <taxon>Streptomycetaceae</taxon>
        <taxon>Streptomyces</taxon>
    </lineage>
</organism>
<feature type="region of interest" description="Disordered" evidence="1">
    <location>
        <begin position="48"/>
        <end position="78"/>
    </location>
</feature>
<comment type="caution">
    <text evidence="2">The sequence shown here is derived from an EMBL/GenBank/DDBJ whole genome shotgun (WGS) entry which is preliminary data.</text>
</comment>
<keyword evidence="3" id="KW-1185">Reference proteome</keyword>
<evidence type="ECO:0000313" key="3">
    <source>
        <dbReference type="Proteomes" id="UP001550739"/>
    </source>
</evidence>
<evidence type="ECO:0000313" key="2">
    <source>
        <dbReference type="EMBL" id="MEU3787807.1"/>
    </source>
</evidence>
<dbReference type="EMBL" id="JBEZVE010000054">
    <property type="protein sequence ID" value="MEU3787807.1"/>
    <property type="molecule type" value="Genomic_DNA"/>
</dbReference>
<name>A0ABV2ZZ04_9ACTN</name>